<dbReference type="PANTHER" id="PTHR47197:SF3">
    <property type="entry name" value="DIHYDRO-HEME D1 DEHYDROGENASE"/>
    <property type="match status" value="1"/>
</dbReference>
<dbReference type="PANTHER" id="PTHR47197">
    <property type="entry name" value="PROTEIN NIRF"/>
    <property type="match status" value="1"/>
</dbReference>
<dbReference type="SUPFAM" id="SSF51004">
    <property type="entry name" value="C-terminal (heme d1) domain of cytochrome cd1-nitrite reductase"/>
    <property type="match status" value="1"/>
</dbReference>
<dbReference type="InterPro" id="IPR019405">
    <property type="entry name" value="Lactonase_7-beta_prop"/>
</dbReference>
<dbReference type="Gene3D" id="2.130.10.10">
    <property type="entry name" value="YVTN repeat-like/Quinoprotein amine dehydrogenase"/>
    <property type="match status" value="2"/>
</dbReference>
<dbReference type="NCBIfam" id="TIGR02276">
    <property type="entry name" value="beta_rpt_yvtn"/>
    <property type="match status" value="1"/>
</dbReference>
<dbReference type="InterPro" id="IPR015943">
    <property type="entry name" value="WD40/YVTN_repeat-like_dom_sf"/>
</dbReference>
<dbReference type="InterPro" id="IPR051200">
    <property type="entry name" value="Host-pathogen_enzymatic-act"/>
</dbReference>
<protein>
    <submittedName>
        <fullName evidence="2">Uncharacterized protein</fullName>
    </submittedName>
</protein>
<dbReference type="EMBL" id="AMRV01000001">
    <property type="protein sequence ID" value="EMD84091.1"/>
    <property type="molecule type" value="Genomic_DNA"/>
</dbReference>
<feature type="chain" id="PRO_5004027000" evidence="1">
    <location>
        <begin position="23"/>
        <end position="336"/>
    </location>
</feature>
<evidence type="ECO:0000313" key="2">
    <source>
        <dbReference type="EMBL" id="EMD84091.1"/>
    </source>
</evidence>
<dbReference type="AlphaFoldDB" id="M2TQN2"/>
<accession>M2TQN2</accession>
<evidence type="ECO:0000313" key="3">
    <source>
        <dbReference type="Proteomes" id="UP000011717"/>
    </source>
</evidence>
<evidence type="ECO:0000256" key="1">
    <source>
        <dbReference type="SAM" id="SignalP"/>
    </source>
</evidence>
<dbReference type="RefSeq" id="WP_008599385.1">
    <property type="nucleotide sequence ID" value="NZ_AMRV01000001.1"/>
</dbReference>
<dbReference type="InterPro" id="IPR011964">
    <property type="entry name" value="YVTN_b-propeller_repeat"/>
</dbReference>
<reference evidence="2 3" key="1">
    <citation type="journal article" date="2013" name="Genome Announc.">
        <title>Draft Genome Sequence of Strain JLT2015T, Belonging to the Family Sphingomonadaceae of the Alphaproteobacteria.</title>
        <authorList>
            <person name="Tang K."/>
            <person name="Liu K."/>
            <person name="Li S."/>
            <person name="Jiao N."/>
        </authorList>
    </citation>
    <scope>NUCLEOTIDE SEQUENCE [LARGE SCALE GENOMIC DNA]</scope>
    <source>
        <strain evidence="2 3">JLT2015</strain>
    </source>
</reference>
<organism evidence="2 3">
    <name type="scientific">Pacificimonas flava</name>
    <dbReference type="NCBI Taxonomy" id="1234595"/>
    <lineage>
        <taxon>Bacteria</taxon>
        <taxon>Pseudomonadati</taxon>
        <taxon>Pseudomonadota</taxon>
        <taxon>Alphaproteobacteria</taxon>
        <taxon>Sphingomonadales</taxon>
        <taxon>Sphingosinicellaceae</taxon>
        <taxon>Pacificimonas</taxon>
    </lineage>
</organism>
<dbReference type="OrthoDB" id="145213at2"/>
<dbReference type="InterPro" id="IPR011048">
    <property type="entry name" value="Haem_d1_sf"/>
</dbReference>
<dbReference type="Pfam" id="PF10282">
    <property type="entry name" value="Lactonase"/>
    <property type="match status" value="1"/>
</dbReference>
<name>M2TQN2_9SPHN</name>
<proteinExistence type="predicted"/>
<dbReference type="PATRIC" id="fig|1234595.3.peg.21"/>
<gene>
    <name evidence="2" type="ORF">C725_0021</name>
</gene>
<keyword evidence="3" id="KW-1185">Reference proteome</keyword>
<keyword evidence="1" id="KW-0732">Signal</keyword>
<feature type="signal peptide" evidence="1">
    <location>
        <begin position="1"/>
        <end position="22"/>
    </location>
</feature>
<sequence length="336" mass="35254">MKNTLLASAALIGALAATITGAAPSAAQTLLVGNKAEDTVSFIDLETGKEAARLPTGDMPHEIAVSPDGRRAFVVNYGETTVDLFDVERMKKIGTCNLAPNARPHGIVWTQSGGILATTEGSRTLTLFTPDCGRASAIPTDQETSHMVVVDEERGRAYVSNLGSRTVTVIDLAAGKKLTDFTAADEPEGLDLSNDGSELWVANRASNTVYVLDAMTGERLASIDVGAMPIRIAISPDGKWAATSNLKDGSISIIDVAARKVVRTIPVSGEEASQQVTLIWSPDGSRLYAAETADGRIAEIDFASGKVLRRLGAGEGSDGLGISPVRTLPKPQRQPG</sequence>
<dbReference type="Proteomes" id="UP000011717">
    <property type="component" value="Unassembled WGS sequence"/>
</dbReference>
<comment type="caution">
    <text evidence="2">The sequence shown here is derived from an EMBL/GenBank/DDBJ whole genome shotgun (WGS) entry which is preliminary data.</text>
</comment>